<dbReference type="Gene3D" id="2.60.20.10">
    <property type="entry name" value="Crystallins"/>
    <property type="match status" value="1"/>
</dbReference>
<comment type="caution">
    <text evidence="1">The sequence shown here is derived from an EMBL/GenBank/DDBJ whole genome shotgun (WGS) entry which is preliminary data.</text>
</comment>
<protein>
    <recommendedName>
        <fullName evidence="3">Secreted protein</fullName>
    </recommendedName>
</protein>
<dbReference type="Proteomes" id="UP000188551">
    <property type="component" value="Unassembled WGS sequence"/>
</dbReference>
<proteinExistence type="predicted"/>
<name>A0ABX3J498_9PSEU</name>
<evidence type="ECO:0008006" key="3">
    <source>
        <dbReference type="Google" id="ProtNLM"/>
    </source>
</evidence>
<reference evidence="1 2" key="1">
    <citation type="submission" date="2017-02" db="EMBL/GenBank/DDBJ databases">
        <title>Amycolatopsis azurea DSM 43854 draft genome.</title>
        <authorList>
            <person name="Mayilraj S."/>
        </authorList>
    </citation>
    <scope>NUCLEOTIDE SEQUENCE [LARGE SCALE GENOMIC DNA]</scope>
    <source>
        <strain evidence="1 2">DSM 43854</strain>
    </source>
</reference>
<dbReference type="EMBL" id="MUXN01000027">
    <property type="protein sequence ID" value="OOC01656.1"/>
    <property type="molecule type" value="Genomic_DNA"/>
</dbReference>
<evidence type="ECO:0000313" key="1">
    <source>
        <dbReference type="EMBL" id="OOC01656.1"/>
    </source>
</evidence>
<sequence>MSAVGRVCVTVVGEAPADGADPAESTTCGASVGDPAIQTAVAGKTLLMEWFYHANNNPSDLYRYYGTAGPCDTSGYKIKVTGQWDNNISGFNTWNDCNEVLGYDAPNFAGAHGYWDGTKNPCVCVVAHWVGPDWNDRISSFHIRFKR</sequence>
<accession>A0ABX3J498</accession>
<organism evidence="1 2">
    <name type="scientific">Amycolatopsis azurea DSM 43854</name>
    <dbReference type="NCBI Taxonomy" id="1238180"/>
    <lineage>
        <taxon>Bacteria</taxon>
        <taxon>Bacillati</taxon>
        <taxon>Actinomycetota</taxon>
        <taxon>Actinomycetes</taxon>
        <taxon>Pseudonocardiales</taxon>
        <taxon>Pseudonocardiaceae</taxon>
        <taxon>Amycolatopsis</taxon>
    </lineage>
</organism>
<evidence type="ECO:0000313" key="2">
    <source>
        <dbReference type="Proteomes" id="UP000188551"/>
    </source>
</evidence>
<keyword evidence="2" id="KW-1185">Reference proteome</keyword>
<gene>
    <name evidence="1" type="ORF">B0293_35540</name>
</gene>